<name>A0ABR0EUN1_ZASCE</name>
<reference evidence="1 2" key="1">
    <citation type="journal article" date="2023" name="G3 (Bethesda)">
        <title>A chromosome-level genome assembly of Zasmidium syzygii isolated from banana leaves.</title>
        <authorList>
            <person name="van Westerhoven A.C."/>
            <person name="Mehrabi R."/>
            <person name="Talebi R."/>
            <person name="Steentjes M.B.F."/>
            <person name="Corcolon B."/>
            <person name="Chong P.A."/>
            <person name="Kema G.H.J."/>
            <person name="Seidl M.F."/>
        </authorList>
    </citation>
    <scope>NUCLEOTIDE SEQUENCE [LARGE SCALE GENOMIC DNA]</scope>
    <source>
        <strain evidence="1 2">P124</strain>
    </source>
</reference>
<proteinExistence type="predicted"/>
<accession>A0ABR0EUN1</accession>
<gene>
    <name evidence="1" type="ORF">PRZ48_003299</name>
</gene>
<evidence type="ECO:0000313" key="1">
    <source>
        <dbReference type="EMBL" id="KAK4505336.1"/>
    </source>
</evidence>
<sequence>MAEKEEKPPSAQQQLSDWIHGHLTTPSFTFFTSSPPFTLKDLHLALVRSVKEIVNRLDPSLECMFTWARDDQHSILLDENEFFDGRVLNVDELVGMGEGIESLSRERVIQLLDMCRDEIQWERHELHRLETHCDIAEKLKAAKIRESFQYRPCPRKERDVIPGVGVITEDDRRRDSVQQSSLEDSFEIDSDAEMLEAEKWEEEEWVDEVKVKMEVDGEEEIGMKNEDEKKVQIEADNGLQAEMEAEYEKEVKMDVEDERTVKMEAEGDT</sequence>
<comment type="caution">
    <text evidence="1">The sequence shown here is derived from an EMBL/GenBank/DDBJ whole genome shotgun (WGS) entry which is preliminary data.</text>
</comment>
<evidence type="ECO:0000313" key="2">
    <source>
        <dbReference type="Proteomes" id="UP001305779"/>
    </source>
</evidence>
<protein>
    <submittedName>
        <fullName evidence="1">Uncharacterized protein</fullName>
    </submittedName>
</protein>
<organism evidence="1 2">
    <name type="scientific">Zasmidium cellare</name>
    <name type="common">Wine cellar mold</name>
    <name type="synonym">Racodium cellare</name>
    <dbReference type="NCBI Taxonomy" id="395010"/>
    <lineage>
        <taxon>Eukaryota</taxon>
        <taxon>Fungi</taxon>
        <taxon>Dikarya</taxon>
        <taxon>Ascomycota</taxon>
        <taxon>Pezizomycotina</taxon>
        <taxon>Dothideomycetes</taxon>
        <taxon>Dothideomycetidae</taxon>
        <taxon>Mycosphaerellales</taxon>
        <taxon>Mycosphaerellaceae</taxon>
        <taxon>Zasmidium</taxon>
    </lineage>
</organism>
<dbReference type="Proteomes" id="UP001305779">
    <property type="component" value="Unassembled WGS sequence"/>
</dbReference>
<dbReference type="EMBL" id="JAXOVC010000002">
    <property type="protein sequence ID" value="KAK4505336.1"/>
    <property type="molecule type" value="Genomic_DNA"/>
</dbReference>
<keyword evidence="2" id="KW-1185">Reference proteome</keyword>